<dbReference type="PANTHER" id="PTHR30572:SF18">
    <property type="entry name" value="ABC-TYPE MACROLIDE FAMILY EXPORT SYSTEM PERMEASE COMPONENT 2"/>
    <property type="match status" value="1"/>
</dbReference>
<dbReference type="InterPro" id="IPR003838">
    <property type="entry name" value="ABC3_permease_C"/>
</dbReference>
<protein>
    <submittedName>
        <fullName evidence="9">ABC transporter permease</fullName>
    </submittedName>
</protein>
<feature type="transmembrane region" description="Helical" evidence="6">
    <location>
        <begin position="742"/>
        <end position="766"/>
    </location>
</feature>
<dbReference type="Pfam" id="PF02687">
    <property type="entry name" value="FtsX"/>
    <property type="match status" value="2"/>
</dbReference>
<gene>
    <name evidence="9" type="ORF">IC229_16835</name>
</gene>
<dbReference type="EMBL" id="JACWZY010000014">
    <property type="protein sequence ID" value="MBD2702317.1"/>
    <property type="molecule type" value="Genomic_DNA"/>
</dbReference>
<evidence type="ECO:0000256" key="2">
    <source>
        <dbReference type="ARBA" id="ARBA00022475"/>
    </source>
</evidence>
<feature type="domain" description="MacB-like periplasmic core" evidence="8">
    <location>
        <begin position="507"/>
        <end position="709"/>
    </location>
</feature>
<evidence type="ECO:0000256" key="3">
    <source>
        <dbReference type="ARBA" id="ARBA00022692"/>
    </source>
</evidence>
<keyword evidence="5 6" id="KW-0472">Membrane</keyword>
<feature type="transmembrane region" description="Helical" evidence="6">
    <location>
        <begin position="412"/>
        <end position="437"/>
    </location>
</feature>
<evidence type="ECO:0000313" key="10">
    <source>
        <dbReference type="Proteomes" id="UP000598820"/>
    </source>
</evidence>
<keyword evidence="3 6" id="KW-0812">Transmembrane</keyword>
<feature type="domain" description="MacB-like periplasmic core" evidence="8">
    <location>
        <begin position="94"/>
        <end position="312"/>
    </location>
</feature>
<evidence type="ECO:0000259" key="8">
    <source>
        <dbReference type="Pfam" id="PF12704"/>
    </source>
</evidence>
<dbReference type="GO" id="GO:0005886">
    <property type="term" value="C:plasma membrane"/>
    <property type="evidence" value="ECO:0007669"/>
    <property type="project" value="UniProtKB-SubCell"/>
</dbReference>
<dbReference type="GO" id="GO:0022857">
    <property type="term" value="F:transmembrane transporter activity"/>
    <property type="evidence" value="ECO:0007669"/>
    <property type="project" value="TreeGrafter"/>
</dbReference>
<dbReference type="PANTHER" id="PTHR30572">
    <property type="entry name" value="MEMBRANE COMPONENT OF TRANSPORTER-RELATED"/>
    <property type="match status" value="1"/>
</dbReference>
<dbReference type="NCBIfam" id="NF038404">
    <property type="entry name" value="perm_prefix_2"/>
    <property type="match status" value="1"/>
</dbReference>
<feature type="domain" description="ABC3 transporter permease C-terminal" evidence="7">
    <location>
        <begin position="362"/>
        <end position="478"/>
    </location>
</feature>
<feature type="transmembrane region" description="Helical" evidence="6">
    <location>
        <begin position="794"/>
        <end position="814"/>
    </location>
</feature>
<organism evidence="9 10">
    <name type="scientific">Spirosoma profusum</name>
    <dbReference type="NCBI Taxonomy" id="2771354"/>
    <lineage>
        <taxon>Bacteria</taxon>
        <taxon>Pseudomonadati</taxon>
        <taxon>Bacteroidota</taxon>
        <taxon>Cytophagia</taxon>
        <taxon>Cytophagales</taxon>
        <taxon>Cytophagaceae</taxon>
        <taxon>Spirosoma</taxon>
    </lineage>
</organism>
<dbReference type="InterPro" id="IPR025857">
    <property type="entry name" value="MacB_PCD"/>
</dbReference>
<reference evidence="9" key="1">
    <citation type="submission" date="2020-09" db="EMBL/GenBank/DDBJ databases">
        <authorList>
            <person name="Kim M.K."/>
        </authorList>
    </citation>
    <scope>NUCLEOTIDE SEQUENCE</scope>
    <source>
        <strain evidence="9">BT702</strain>
    </source>
</reference>
<feature type="transmembrane region" description="Helical" evidence="6">
    <location>
        <begin position="826"/>
        <end position="846"/>
    </location>
</feature>
<comment type="caution">
    <text evidence="9">The sequence shown here is derived from an EMBL/GenBank/DDBJ whole genome shotgun (WGS) entry which is preliminary data.</text>
</comment>
<keyword evidence="10" id="KW-1185">Reference proteome</keyword>
<keyword evidence="4 6" id="KW-1133">Transmembrane helix</keyword>
<feature type="domain" description="ABC3 transporter permease C-terminal" evidence="7">
    <location>
        <begin position="745"/>
        <end position="858"/>
    </location>
</feature>
<feature type="transmembrane region" description="Helical" evidence="6">
    <location>
        <begin position="356"/>
        <end position="378"/>
    </location>
</feature>
<dbReference type="RefSeq" id="WP_190888175.1">
    <property type="nucleotide sequence ID" value="NZ_JACWZY010000014.1"/>
</dbReference>
<evidence type="ECO:0000256" key="5">
    <source>
        <dbReference type="ARBA" id="ARBA00023136"/>
    </source>
</evidence>
<feature type="transmembrane region" description="Helical" evidence="6">
    <location>
        <begin position="449"/>
        <end position="473"/>
    </location>
</feature>
<feature type="transmembrane region" description="Helical" evidence="6">
    <location>
        <begin position="494"/>
        <end position="518"/>
    </location>
</feature>
<sequence length="865" mass="97628">MKPPKFATFLLHLFSSPHRTEEMEGDLEELFQERIREVGLRQAQWRYVRDVVSLLRPSLIKRQEHHYPRPTNTTMLRNYLTIAFRNLTKYKGYSAINIAGLATGMAVAILIGMWVWNEFAYNKSYANYGRIARVMQNQTFDDGVKTWTGQAMQLAPELRSSYGSHFKYVVTADYPGSHLLSLGTKNISNVGNFMEPDITEMLALTMLKGTRSGLRDPSSVLLSETAAKSLFGDTDPLNKLITIDKKIPVKVTGVYADLPANSSFQELMFIAPFELKKKGLPDWVGWGNSWFQTLVQIADNANMETVSAAIKDAKLNKVRTNDDARFKPVMFLLPMSKWHLYSEFREGVNVGGQIQYVRLFSIIGLFVLLLACINFMNLSTARSEKRAKEVGVRKAIGSVRKQIMLQFFSESLLIVSVAFILALMLVVLVLPAFNAVADRHIAMPWSNPLFWIAAVGFSVFTSVVAGSYPAIYLSSFQPVKVLKGTFRVGRFAALPRKVLVVVQFTVSITLIIGTLIVFQQIDFAKNRPVGYDRSNLVSFWIKSDNLINHFNTFREELLNTGFIEEVAATDSPVTYTGVTNSGLEWRGKIPNMADEFVTLRVTHEFGKMVGWKIKEGRDFSKEFATDSSGFVLNEAAVAYMGFKKPIGEIIKWGDGTYKVVGVVKNLITQSPYEPVRQTIFFINYKRISLITFKINPAKSAPEALARVEAIYKKYDPDNEFNYKFTDQEYAKKFGEEERIGKLASFFAILAIFISCLGLFGLASFVMEQRTKEIGIRKVMGASVSNLWQLLSKDFVVLVIISLLIAIPATWYYMHGWIQQYTYRTEISWWVFAASGAGALLITLLTVSFQSIKAALMNPIKSLRSE</sequence>
<evidence type="ECO:0000256" key="6">
    <source>
        <dbReference type="SAM" id="Phobius"/>
    </source>
</evidence>
<evidence type="ECO:0000256" key="1">
    <source>
        <dbReference type="ARBA" id="ARBA00004651"/>
    </source>
</evidence>
<feature type="transmembrane region" description="Helical" evidence="6">
    <location>
        <begin position="95"/>
        <end position="116"/>
    </location>
</feature>
<dbReference type="Proteomes" id="UP000598820">
    <property type="component" value="Unassembled WGS sequence"/>
</dbReference>
<dbReference type="InterPro" id="IPR050250">
    <property type="entry name" value="Macrolide_Exporter_MacB"/>
</dbReference>
<evidence type="ECO:0000259" key="7">
    <source>
        <dbReference type="Pfam" id="PF02687"/>
    </source>
</evidence>
<comment type="subcellular location">
    <subcellularLocation>
        <location evidence="1">Cell membrane</location>
        <topology evidence="1">Multi-pass membrane protein</topology>
    </subcellularLocation>
</comment>
<accession>A0A926Y1J7</accession>
<keyword evidence="2" id="KW-1003">Cell membrane</keyword>
<proteinExistence type="predicted"/>
<dbReference type="AlphaFoldDB" id="A0A926Y1J7"/>
<dbReference type="InterPro" id="IPR047699">
    <property type="entry name" value="Permease_put_prefix"/>
</dbReference>
<evidence type="ECO:0000313" key="9">
    <source>
        <dbReference type="EMBL" id="MBD2702317.1"/>
    </source>
</evidence>
<name>A0A926Y1J7_9BACT</name>
<evidence type="ECO:0000256" key="4">
    <source>
        <dbReference type="ARBA" id="ARBA00022989"/>
    </source>
</evidence>
<dbReference type="Pfam" id="PF12704">
    <property type="entry name" value="MacB_PCD"/>
    <property type="match status" value="2"/>
</dbReference>